<comment type="caution">
    <text evidence="3">The sequence shown here is derived from an EMBL/GenBank/DDBJ whole genome shotgun (WGS) entry which is preliminary data.</text>
</comment>
<name>A0AB35T4E2_RUBRA</name>
<feature type="domain" description="HD-GYP" evidence="2">
    <location>
        <begin position="63"/>
        <end position="258"/>
    </location>
</feature>
<reference evidence="3" key="1">
    <citation type="submission" date="2023-11" db="EMBL/GenBank/DDBJ databases">
        <title>MicrobeMod: A computational toolkit for identifying prokaryotic methylation and restriction-modification with nanopore sequencing.</title>
        <authorList>
            <person name="Crits-Christoph A."/>
            <person name="Kang S.C."/>
            <person name="Lee H."/>
            <person name="Ostrov N."/>
        </authorList>
    </citation>
    <scope>NUCLEOTIDE SEQUENCE</scope>
    <source>
        <strain evidence="3">ATCC 51242</strain>
    </source>
</reference>
<sequence>MAAATNVLTAGLAVLALLLYGPVAAIVVVAGAILSQVMVHLSKDRVIENRELKARVASLEESLDVANLTFGAMMIEDLGRKDGYTHLHAAATATYAADIARELDFDVTAVKRLRMAGFLHNIGMFGAPTELLVATGTLNSIAKARIYEHPVLGEKALSSVPEFAEIAKWVRWHHERPDGRGYPDRLRAAWIPLEARVLAVAQAYAAMVLDQPRRPGLDPAAARRELNAGAGSRFDEVVVRAFLRILDTESEGYRSADDGRFGFNVPGGDRNLPGSRDLPDTPAGTSR</sequence>
<dbReference type="RefSeq" id="WP_159449894.1">
    <property type="nucleotide sequence ID" value="NZ_CP007514.1"/>
</dbReference>
<dbReference type="CDD" id="cd00077">
    <property type="entry name" value="HDc"/>
    <property type="match status" value="1"/>
</dbReference>
<evidence type="ECO:0000259" key="2">
    <source>
        <dbReference type="PROSITE" id="PS51832"/>
    </source>
</evidence>
<evidence type="ECO:0000313" key="4">
    <source>
        <dbReference type="Proteomes" id="UP001281130"/>
    </source>
</evidence>
<dbReference type="Proteomes" id="UP001281130">
    <property type="component" value="Unassembled WGS sequence"/>
</dbReference>
<dbReference type="SUPFAM" id="SSF109604">
    <property type="entry name" value="HD-domain/PDEase-like"/>
    <property type="match status" value="1"/>
</dbReference>
<protein>
    <submittedName>
        <fullName evidence="3">HD domain-containing protein</fullName>
    </submittedName>
</protein>
<evidence type="ECO:0000256" key="1">
    <source>
        <dbReference type="SAM" id="MobiDB-lite"/>
    </source>
</evidence>
<dbReference type="PANTHER" id="PTHR43155:SF2">
    <property type="entry name" value="CYCLIC DI-GMP PHOSPHODIESTERASE PA4108"/>
    <property type="match status" value="1"/>
</dbReference>
<dbReference type="EMBL" id="JAWXXX010000001">
    <property type="protein sequence ID" value="MDX5893660.1"/>
    <property type="molecule type" value="Genomic_DNA"/>
</dbReference>
<dbReference type="AlphaFoldDB" id="A0AB35T4E2"/>
<dbReference type="InterPro" id="IPR003607">
    <property type="entry name" value="HD/PDEase_dom"/>
</dbReference>
<dbReference type="Gene3D" id="1.10.3210.10">
    <property type="entry name" value="Hypothetical protein af1432"/>
    <property type="match status" value="1"/>
</dbReference>
<feature type="region of interest" description="Disordered" evidence="1">
    <location>
        <begin position="257"/>
        <end position="287"/>
    </location>
</feature>
<accession>A0AB35T4E2</accession>
<gene>
    <name evidence="3" type="ORF">SIL72_06425</name>
</gene>
<dbReference type="PROSITE" id="PS51832">
    <property type="entry name" value="HD_GYP"/>
    <property type="match status" value="1"/>
</dbReference>
<dbReference type="InterPro" id="IPR037522">
    <property type="entry name" value="HD_GYP_dom"/>
</dbReference>
<proteinExistence type="predicted"/>
<dbReference type="PANTHER" id="PTHR43155">
    <property type="entry name" value="CYCLIC DI-GMP PHOSPHODIESTERASE PA4108-RELATED"/>
    <property type="match status" value="1"/>
</dbReference>
<dbReference type="Pfam" id="PF13487">
    <property type="entry name" value="HD_5"/>
    <property type="match status" value="1"/>
</dbReference>
<evidence type="ECO:0000313" key="3">
    <source>
        <dbReference type="EMBL" id="MDX5893660.1"/>
    </source>
</evidence>
<organism evidence="3 4">
    <name type="scientific">Rubrobacter radiotolerans</name>
    <name type="common">Arthrobacter radiotolerans</name>
    <dbReference type="NCBI Taxonomy" id="42256"/>
    <lineage>
        <taxon>Bacteria</taxon>
        <taxon>Bacillati</taxon>
        <taxon>Actinomycetota</taxon>
        <taxon>Rubrobacteria</taxon>
        <taxon>Rubrobacterales</taxon>
        <taxon>Rubrobacteraceae</taxon>
        <taxon>Rubrobacter</taxon>
    </lineage>
</organism>